<dbReference type="EMBL" id="CP025958">
    <property type="protein sequence ID" value="AWM40407.1"/>
    <property type="molecule type" value="Genomic_DNA"/>
</dbReference>
<feature type="compositionally biased region" description="Basic and acidic residues" evidence="1">
    <location>
        <begin position="50"/>
        <end position="59"/>
    </location>
</feature>
<accession>A0A2Z3HA43</accession>
<name>A0A2Z3HA43_9BACT</name>
<feature type="region of interest" description="Disordered" evidence="1">
    <location>
        <begin position="20"/>
        <end position="66"/>
    </location>
</feature>
<dbReference type="KEGG" id="gog:C1280_27765"/>
<keyword evidence="3" id="KW-1185">Reference proteome</keyword>
<evidence type="ECO:0000256" key="1">
    <source>
        <dbReference type="SAM" id="MobiDB-lite"/>
    </source>
</evidence>
<evidence type="ECO:0000313" key="3">
    <source>
        <dbReference type="Proteomes" id="UP000245802"/>
    </source>
</evidence>
<organism evidence="2 3">
    <name type="scientific">Gemmata obscuriglobus</name>
    <dbReference type="NCBI Taxonomy" id="114"/>
    <lineage>
        <taxon>Bacteria</taxon>
        <taxon>Pseudomonadati</taxon>
        <taxon>Planctomycetota</taxon>
        <taxon>Planctomycetia</taxon>
        <taxon>Gemmatales</taxon>
        <taxon>Gemmataceae</taxon>
        <taxon>Gemmata</taxon>
    </lineage>
</organism>
<dbReference type="AlphaFoldDB" id="A0A2Z3HA43"/>
<reference evidence="2 3" key="1">
    <citation type="submission" date="2018-01" db="EMBL/GenBank/DDBJ databases">
        <title>G. obscuriglobus.</title>
        <authorList>
            <person name="Franke J."/>
            <person name="Blomberg W."/>
            <person name="Selmecki A."/>
        </authorList>
    </citation>
    <scope>NUCLEOTIDE SEQUENCE [LARGE SCALE GENOMIC DNA]</scope>
    <source>
        <strain evidence="2 3">DSM 5831</strain>
    </source>
</reference>
<proteinExistence type="predicted"/>
<gene>
    <name evidence="2" type="ORF">C1280_27765</name>
</gene>
<dbReference type="Proteomes" id="UP000245802">
    <property type="component" value="Chromosome"/>
</dbReference>
<dbReference type="RefSeq" id="WP_029601337.1">
    <property type="nucleotide sequence ID" value="NZ_CP025958.1"/>
</dbReference>
<evidence type="ECO:0000313" key="2">
    <source>
        <dbReference type="EMBL" id="AWM40407.1"/>
    </source>
</evidence>
<protein>
    <submittedName>
        <fullName evidence="2">Uncharacterized protein</fullName>
    </submittedName>
</protein>
<sequence length="122" mass="13149">MLFSHCNGCKNEHARCVCNVNDGPRTRASRRRGDGKTPEVGPPGPAAGRGRGDHFDRPTADQPPLTIIRPRQHPTIKILGLRLGVPDSTVSRVRNRCVPPAVAPNRSVVSIRGRTFQGASAV</sequence>